<name>A0ABV0KR59_9CYAN</name>
<evidence type="ECO:0000313" key="3">
    <source>
        <dbReference type="EMBL" id="MEP1061690.1"/>
    </source>
</evidence>
<dbReference type="EMBL" id="JAMPLM010000041">
    <property type="protein sequence ID" value="MEP1061690.1"/>
    <property type="molecule type" value="Genomic_DNA"/>
</dbReference>
<dbReference type="InterPro" id="IPR012334">
    <property type="entry name" value="Pectin_lyas_fold"/>
</dbReference>
<organism evidence="3 4">
    <name type="scientific">Stenomitos frigidus AS-A4</name>
    <dbReference type="NCBI Taxonomy" id="2933935"/>
    <lineage>
        <taxon>Bacteria</taxon>
        <taxon>Bacillati</taxon>
        <taxon>Cyanobacteriota</taxon>
        <taxon>Cyanophyceae</taxon>
        <taxon>Leptolyngbyales</taxon>
        <taxon>Leptolyngbyaceae</taxon>
        <taxon>Stenomitos</taxon>
    </lineage>
</organism>
<dbReference type="InterPro" id="IPR008638">
    <property type="entry name" value="FhaB/CdiA-like_TPS"/>
</dbReference>
<dbReference type="SMART" id="SM00912">
    <property type="entry name" value="Haemagg_act"/>
    <property type="match status" value="1"/>
</dbReference>
<dbReference type="RefSeq" id="WP_190450251.1">
    <property type="nucleotide sequence ID" value="NZ_JAMPLM010000041.1"/>
</dbReference>
<evidence type="ECO:0000259" key="2">
    <source>
        <dbReference type="SMART" id="SM00912"/>
    </source>
</evidence>
<dbReference type="Proteomes" id="UP001476950">
    <property type="component" value="Unassembled WGS sequence"/>
</dbReference>
<evidence type="ECO:0000313" key="4">
    <source>
        <dbReference type="Proteomes" id="UP001476950"/>
    </source>
</evidence>
<proteinExistence type="predicted"/>
<feature type="chain" id="PRO_5045256078" evidence="1">
    <location>
        <begin position="34"/>
        <end position="1625"/>
    </location>
</feature>
<keyword evidence="4" id="KW-1185">Reference proteome</keyword>
<evidence type="ECO:0000256" key="1">
    <source>
        <dbReference type="SAM" id="SignalP"/>
    </source>
</evidence>
<keyword evidence="1" id="KW-0732">Signal</keyword>
<comment type="caution">
    <text evidence="3">The sequence shown here is derived from an EMBL/GenBank/DDBJ whole genome shotgun (WGS) entry which is preliminary data.</text>
</comment>
<dbReference type="Pfam" id="PF12770">
    <property type="entry name" value="CHAT"/>
    <property type="match status" value="1"/>
</dbReference>
<dbReference type="SUPFAM" id="SSF51126">
    <property type="entry name" value="Pectin lyase-like"/>
    <property type="match status" value="1"/>
</dbReference>
<dbReference type="InterPro" id="IPR011050">
    <property type="entry name" value="Pectin_lyase_fold/virulence"/>
</dbReference>
<dbReference type="Pfam" id="PF05860">
    <property type="entry name" value="TPS"/>
    <property type="match status" value="1"/>
</dbReference>
<feature type="signal peptide" evidence="1">
    <location>
        <begin position="1"/>
        <end position="33"/>
    </location>
</feature>
<reference evidence="3 4" key="1">
    <citation type="submission" date="2022-04" db="EMBL/GenBank/DDBJ databases">
        <title>Positive selection, recombination, and allopatry shape intraspecific diversity of widespread and dominant cyanobacteria.</title>
        <authorList>
            <person name="Wei J."/>
            <person name="Shu W."/>
            <person name="Hu C."/>
        </authorList>
    </citation>
    <scope>NUCLEOTIDE SEQUENCE [LARGE SCALE GENOMIC DNA]</scope>
    <source>
        <strain evidence="3 4">AS-A4</strain>
    </source>
</reference>
<sequence>MKQPQRLIAPKGNPAAFVTALCLLGLYPQGAIAQTLAPSIVPAADGTGTIVTPQGNQIDLSGGRTSGDGANLFHSFTQFGLSQSQIANFLTNPGIRNILGRVVGGDASIINGLIQVTGGNANLYLMNPAGIVFGANASLNVPASFTATTANGISFGGNWLNAIGANDYAALVGNPTGFAFTMPQPGAIINAGNLAVGTGQALTLLGGTVVTTGSLAAPGGQITVAAVPGSSLVRLSQPGSLLNIEIQPITPTSSVPTTWTLPILSLPQLLTGGASSNATGLAINGHGQVELVGAGLQVQVGDVAARTITAQTATLSALQHLTLVESQLETTGNLSLLAGSTVKVRDSLATPFIAHAGGNLYVQGNQSIDILALNHPETPFVSGGNLNLVSNGNISGDAHFSSGGSFSILNLAGQPGNFVSLYDPIISASGNVVFGDYTGVSLKVEATGSISGGNITITGPDTTLVGSDPDIPILTNGRSLILRAGLSTLVNAQNVPQLGAGSTNFTTATTPLFAIPGTIQIGKINLKPISGVDVPVGVTILGDVGSVILQASGDLTTGDINKSLTGGSPSGPVTLIAGGNLQVGAIDTSNFGRDAAPVKLIAGGDIVTGALSAITSSANTSGGDVTLTAGGKIAVTDSIATFSTLNNAGGKGGDVTLTAQGDISLNCVNDCQISSFTDGKGNVAGGNISLVSDRGSILVIANGSSPSNGGIASFVRGIGNPGTIKLSAPQGIIDVAAVELNSVAVEAGSGGAIILASGSDIITGRRVVSGSFLSGGSISITSGGSIDTSRGVLDASSTTGTGSSINLNANGSIQTGNVLSNGQTAGGSININSQGGSIDTSRGALNSSSATGNGGSVVLQAPSSSITTGSINTQGQLIGGAVDLTASSAITFGDVLTLGSRTGQGGGALTISTPGIVNLPANISTNGADIVAATNFTALSGLSTGSTINTGGGNLSFSFASAITIDQSISLLTDGGNITLGSPGNLTVAGVLNSSSSSRSGGNITLTSDRGTVTSADLTSTGTTRGGNITITAQTQITTGRLDSSASLGDGGNVTLDPTGDVQVTSINAQGGTNGSGGDVLITTGQFFRATDTFNGVDSISAIGGIGGGDIIIRHGGGGLATPFIVGDASINGTAGAIATLNNVIAPTRSFPGTYWQFGSSGNIGIITSETRLPENAPVPFIGEDATTDDVSLLIYGLEELFTRQYEEYWQIPATCNIKSLAEIQATLRDIELKTRVKPAAIYAFFQPATVQDQIIGSNVPAKNECGEPRKPPFKPVLGEDDPLGLLLVTGYGKPIVKWVDQARRQTVTNAAIQFRQEMQSEKRQSQSYLPLAQQFNQWLIARLDADLKQQGIQNLVFILDEPLRTLPLAALHDGKAFIVERYSMGLMPSFTAANTDYAPVRNAQVLAAGIATPPPQAFNTSSLPAVPVELNIIQRTWQSKILTQEQATRPNLKLTSQQQPFQIVHLATHAGSRVKLLNQSFLQLQDGTLALTDLPQMGWGKPPLDLLALSACETAVGDEDAELGFAGIAFKSGVKSVLASLWQVEDGGALAVMAEFYFQLKQPATIKAEALRRAQVAMIKGNVTLQNGQLRWSGGTEVLPPKILDSNLPHPYYWSAFTIVGNPW</sequence>
<dbReference type="NCBIfam" id="TIGR01901">
    <property type="entry name" value="adhes_NPXG"/>
    <property type="match status" value="1"/>
</dbReference>
<protein>
    <submittedName>
        <fullName evidence="3">CHAT domain-containing protein</fullName>
    </submittedName>
</protein>
<feature type="domain" description="Filamentous haemagglutinin FhaB/tRNA nuclease CdiA-like TPS" evidence="2">
    <location>
        <begin position="42"/>
        <end position="156"/>
    </location>
</feature>
<dbReference type="Gene3D" id="2.160.20.10">
    <property type="entry name" value="Single-stranded right-handed beta-helix, Pectin lyase-like"/>
    <property type="match status" value="1"/>
</dbReference>
<dbReference type="InterPro" id="IPR024983">
    <property type="entry name" value="CHAT_dom"/>
</dbReference>
<gene>
    <name evidence="3" type="ORF">NDI38_25145</name>
</gene>
<accession>A0ABV0KR59</accession>